<accession>A0ABW5FDY3</accession>
<reference evidence="2" key="1">
    <citation type="journal article" date="2019" name="Int. J. Syst. Evol. Microbiol.">
        <title>The Global Catalogue of Microorganisms (GCM) 10K type strain sequencing project: providing services to taxonomists for standard genome sequencing and annotation.</title>
        <authorList>
            <consortium name="The Broad Institute Genomics Platform"/>
            <consortium name="The Broad Institute Genome Sequencing Center for Infectious Disease"/>
            <person name="Wu L."/>
            <person name="Ma J."/>
        </authorList>
    </citation>
    <scope>NUCLEOTIDE SEQUENCE [LARGE SCALE GENOMIC DNA]</scope>
    <source>
        <strain evidence="2">CCM 8725</strain>
    </source>
</reference>
<proteinExistence type="predicted"/>
<dbReference type="InterPro" id="IPR021109">
    <property type="entry name" value="Peptidase_aspartic_dom_sf"/>
</dbReference>
<dbReference type="GO" id="GO:0008233">
    <property type="term" value="F:peptidase activity"/>
    <property type="evidence" value="ECO:0007669"/>
    <property type="project" value="UniProtKB-KW"/>
</dbReference>
<name>A0ABW5FDY3_9BACL</name>
<dbReference type="RefSeq" id="WP_209993494.1">
    <property type="nucleotide sequence ID" value="NZ_JBHUKY010000058.1"/>
</dbReference>
<dbReference type="Gene3D" id="2.40.70.10">
    <property type="entry name" value="Acid Proteases"/>
    <property type="match status" value="1"/>
</dbReference>
<keyword evidence="2" id="KW-1185">Reference proteome</keyword>
<sequence length="132" mass="14715">MKLHLLHGLPIVSLTLTHHGKSISLRNLLFDTGCAATVFDSDVLAEIGIDIDFINGRAKRMYGVGGTSEICYEQQIPDFCIEDIDLSDFPIQLGSIQEPYGFDGIIGIDFMMRTKCQVDFEAMTVQLKKQTK</sequence>
<dbReference type="EMBL" id="JBHUKY010000058">
    <property type="protein sequence ID" value="MFD2413199.1"/>
    <property type="molecule type" value="Genomic_DNA"/>
</dbReference>
<evidence type="ECO:0000313" key="1">
    <source>
        <dbReference type="EMBL" id="MFD2413199.1"/>
    </source>
</evidence>
<keyword evidence="1" id="KW-0378">Hydrolase</keyword>
<organism evidence="1 2">
    <name type="scientific">Paenibacillus rhizoplanae</name>
    <dbReference type="NCBI Taxonomy" id="1917181"/>
    <lineage>
        <taxon>Bacteria</taxon>
        <taxon>Bacillati</taxon>
        <taxon>Bacillota</taxon>
        <taxon>Bacilli</taxon>
        <taxon>Bacillales</taxon>
        <taxon>Paenibacillaceae</taxon>
        <taxon>Paenibacillus</taxon>
    </lineage>
</organism>
<protein>
    <submittedName>
        <fullName evidence="1">Aspartyl protease family protein</fullName>
    </submittedName>
</protein>
<evidence type="ECO:0000313" key="2">
    <source>
        <dbReference type="Proteomes" id="UP001597448"/>
    </source>
</evidence>
<gene>
    <name evidence="1" type="ORF">ACFSX3_25265</name>
</gene>
<comment type="caution">
    <text evidence="1">The sequence shown here is derived from an EMBL/GenBank/DDBJ whole genome shotgun (WGS) entry which is preliminary data.</text>
</comment>
<dbReference type="SUPFAM" id="SSF50630">
    <property type="entry name" value="Acid proteases"/>
    <property type="match status" value="1"/>
</dbReference>
<keyword evidence="1" id="KW-0645">Protease</keyword>
<dbReference type="GO" id="GO:0006508">
    <property type="term" value="P:proteolysis"/>
    <property type="evidence" value="ECO:0007669"/>
    <property type="project" value="UniProtKB-KW"/>
</dbReference>
<dbReference type="Pfam" id="PF13650">
    <property type="entry name" value="Asp_protease_2"/>
    <property type="match status" value="1"/>
</dbReference>
<dbReference type="Proteomes" id="UP001597448">
    <property type="component" value="Unassembled WGS sequence"/>
</dbReference>